<keyword evidence="3" id="KW-1185">Reference proteome</keyword>
<dbReference type="InterPro" id="IPR039143">
    <property type="entry name" value="GNPNAT1-like"/>
</dbReference>
<dbReference type="PANTHER" id="PTHR13355:SF11">
    <property type="entry name" value="GLUCOSAMINE 6-PHOSPHATE N-ACETYLTRANSFERASE"/>
    <property type="match status" value="1"/>
</dbReference>
<proteinExistence type="inferred from homology"/>
<name>A0A9W8ND63_9PEZI</name>
<evidence type="ECO:0000256" key="1">
    <source>
        <dbReference type="RuleBase" id="RU365086"/>
    </source>
</evidence>
<reference evidence="2" key="1">
    <citation type="submission" date="2022-07" db="EMBL/GenBank/DDBJ databases">
        <title>Genome Sequence of Xylaria arbuscula.</title>
        <authorList>
            <person name="Buettner E."/>
        </authorList>
    </citation>
    <scope>NUCLEOTIDE SEQUENCE</scope>
    <source>
        <strain evidence="2">VT107</strain>
    </source>
</reference>
<keyword evidence="1" id="KW-0808">Transferase</keyword>
<dbReference type="GO" id="GO:0004343">
    <property type="term" value="F:glucosamine 6-phosphate N-acetyltransferase activity"/>
    <property type="evidence" value="ECO:0007669"/>
    <property type="project" value="UniProtKB-UniRule"/>
</dbReference>
<organism evidence="2 3">
    <name type="scientific">Xylaria arbuscula</name>
    <dbReference type="NCBI Taxonomy" id="114810"/>
    <lineage>
        <taxon>Eukaryota</taxon>
        <taxon>Fungi</taxon>
        <taxon>Dikarya</taxon>
        <taxon>Ascomycota</taxon>
        <taxon>Pezizomycotina</taxon>
        <taxon>Sordariomycetes</taxon>
        <taxon>Xylariomycetidae</taxon>
        <taxon>Xylariales</taxon>
        <taxon>Xylariaceae</taxon>
        <taxon>Xylaria</taxon>
    </lineage>
</organism>
<dbReference type="EMBL" id="JANPWZ010000933">
    <property type="protein sequence ID" value="KAJ3570462.1"/>
    <property type="molecule type" value="Genomic_DNA"/>
</dbReference>
<dbReference type="Gene3D" id="3.40.630.30">
    <property type="match status" value="1"/>
</dbReference>
<comment type="similarity">
    <text evidence="1">Belongs to the acetyltransferase family. GNA1 subfamily.</text>
</comment>
<evidence type="ECO:0000313" key="2">
    <source>
        <dbReference type="EMBL" id="KAJ3570462.1"/>
    </source>
</evidence>
<protein>
    <recommendedName>
        <fullName evidence="1">Glucosamine 6-phosphate N-acetyltransferase</fullName>
        <ecNumber evidence="1">2.3.1.4</ecNumber>
    </recommendedName>
</protein>
<keyword evidence="1" id="KW-0012">Acyltransferase</keyword>
<comment type="catalytic activity">
    <reaction evidence="1">
        <text>D-glucosamine 6-phosphate + acetyl-CoA = N-acetyl-D-glucosamine 6-phosphate + CoA + H(+)</text>
        <dbReference type="Rhea" id="RHEA:10292"/>
        <dbReference type="ChEBI" id="CHEBI:15378"/>
        <dbReference type="ChEBI" id="CHEBI:57287"/>
        <dbReference type="ChEBI" id="CHEBI:57288"/>
        <dbReference type="ChEBI" id="CHEBI:57513"/>
        <dbReference type="ChEBI" id="CHEBI:58725"/>
        <dbReference type="EC" id="2.3.1.4"/>
    </reaction>
</comment>
<dbReference type="InterPro" id="IPR016181">
    <property type="entry name" value="Acyl_CoA_acyltransferase"/>
</dbReference>
<dbReference type="EC" id="2.3.1.4" evidence="1"/>
<sequence length="100" mass="11444">MADSQSLFSASLISESIRGDMPDGFTIRPLSRSDYTKGFYDCLRVLTWVGEPTESEFLHRFDEMAAARDTYFFTVVEYQDRIVGTGCLVAERKLYDHCPL</sequence>
<dbReference type="PANTHER" id="PTHR13355">
    <property type="entry name" value="GLUCOSAMINE 6-PHOSPHATE N-ACETYLTRANSFERASE"/>
    <property type="match status" value="1"/>
</dbReference>
<dbReference type="VEuPathDB" id="FungiDB:F4678DRAFT_414763"/>
<dbReference type="SUPFAM" id="SSF55729">
    <property type="entry name" value="Acyl-CoA N-acyltransferases (Nat)"/>
    <property type="match status" value="1"/>
</dbReference>
<accession>A0A9W8ND63</accession>
<dbReference type="Proteomes" id="UP001148614">
    <property type="component" value="Unassembled WGS sequence"/>
</dbReference>
<dbReference type="GO" id="GO:0006048">
    <property type="term" value="P:UDP-N-acetylglucosamine biosynthetic process"/>
    <property type="evidence" value="ECO:0007669"/>
    <property type="project" value="UniProtKB-UniRule"/>
</dbReference>
<comment type="caution">
    <text evidence="2">The sequence shown here is derived from an EMBL/GenBank/DDBJ whole genome shotgun (WGS) entry which is preliminary data.</text>
</comment>
<dbReference type="AlphaFoldDB" id="A0A9W8ND63"/>
<gene>
    <name evidence="2" type="ORF">NPX13_g5722</name>
</gene>
<evidence type="ECO:0000313" key="3">
    <source>
        <dbReference type="Proteomes" id="UP001148614"/>
    </source>
</evidence>
<comment type="pathway">
    <text evidence="1">Nucleotide-sugar biosynthesis; UDP-N-acetyl-alpha-D-glucosamine biosynthesis; N-acetyl-alpha-D-glucosamine 1-phosphate from alpha-D-glucosamine 6-phosphate (route I): step 1/2.</text>
</comment>